<dbReference type="Pfam" id="PF13560">
    <property type="entry name" value="HTH_31"/>
    <property type="match status" value="1"/>
</dbReference>
<name>A0A7X6CY84_9ACTN</name>
<sequence>MVAFEAHARSFRESAAVRCARFAYRRDVFNVAEPEGTLVNRKELNPEAGPEAAYGARLRRVRELRGWKQDALAAEIGYSGRHISAVETARKPPTRQFSTAVDVALKLDGTTESFVREWGEIRHGVLLEGFPEYLHQEARATEVRLFEVGVIPGVLQTREYATAIEANSVRCGSITADQAADRVQSLAERQAALERHNPPVVIAVLDESCIRRPIGGAAVMEAQLDHLIAFAELPHTVVQIAPYAMGERRPFNRLVNLLTLPDRAVVSYVESETQGHLDRELASVVPLVRAYHRLQAEALSQAASVEMIHQARKGAP</sequence>
<comment type="caution">
    <text evidence="2">The sequence shown here is derived from an EMBL/GenBank/DDBJ whole genome shotgun (WGS) entry which is preliminary data.</text>
</comment>
<keyword evidence="3" id="KW-1185">Reference proteome</keyword>
<gene>
    <name evidence="2" type="ORF">HCN56_04040</name>
</gene>
<dbReference type="Pfam" id="PF19054">
    <property type="entry name" value="DUF5753"/>
    <property type="match status" value="1"/>
</dbReference>
<dbReference type="SUPFAM" id="SSF47413">
    <property type="entry name" value="lambda repressor-like DNA-binding domains"/>
    <property type="match status" value="1"/>
</dbReference>
<dbReference type="AlphaFoldDB" id="A0A7X6CY84"/>
<dbReference type="EMBL" id="JAAVJD010000015">
    <property type="protein sequence ID" value="NJQ04772.1"/>
    <property type="molecule type" value="Genomic_DNA"/>
</dbReference>
<evidence type="ECO:0000259" key="1">
    <source>
        <dbReference type="PROSITE" id="PS50943"/>
    </source>
</evidence>
<dbReference type="CDD" id="cd00093">
    <property type="entry name" value="HTH_XRE"/>
    <property type="match status" value="1"/>
</dbReference>
<dbReference type="InterPro" id="IPR043917">
    <property type="entry name" value="DUF5753"/>
</dbReference>
<dbReference type="InterPro" id="IPR010982">
    <property type="entry name" value="Lambda_DNA-bd_dom_sf"/>
</dbReference>
<feature type="domain" description="HTH cro/C1-type" evidence="1">
    <location>
        <begin position="58"/>
        <end position="114"/>
    </location>
</feature>
<proteinExistence type="predicted"/>
<dbReference type="SMART" id="SM00530">
    <property type="entry name" value="HTH_XRE"/>
    <property type="match status" value="1"/>
</dbReference>
<reference evidence="2 3" key="1">
    <citation type="submission" date="2020-03" db="EMBL/GenBank/DDBJ databases">
        <title>Draft genome of Streptomyces sp. ventii, isolated from the Axial Seamount in the Pacific Ocean, and resequencing of the two type strains Streptomyces lonarensis strain NCL 716 and Streptomyces bohaiensis strain 11A07.</title>
        <authorList>
            <person name="Loughran R.M."/>
            <person name="Pfannmuller K.M."/>
            <person name="Wasson B.J."/>
            <person name="Deadmond M.C."/>
            <person name="Paddock B.E."/>
            <person name="Koyack M.J."/>
            <person name="Gallegos D.A."/>
            <person name="Mitchell E.A."/>
            <person name="Ushijima B."/>
            <person name="Saw J.H."/>
            <person name="Mcphail K.L."/>
            <person name="Videau P."/>
        </authorList>
    </citation>
    <scope>NUCLEOTIDE SEQUENCE [LARGE SCALE GENOMIC DNA]</scope>
    <source>
        <strain evidence="2 3">NCL716</strain>
    </source>
</reference>
<dbReference type="Gene3D" id="1.10.260.40">
    <property type="entry name" value="lambda repressor-like DNA-binding domains"/>
    <property type="match status" value="1"/>
</dbReference>
<dbReference type="PROSITE" id="PS50943">
    <property type="entry name" value="HTH_CROC1"/>
    <property type="match status" value="1"/>
</dbReference>
<accession>A0A7X6CY84</accession>
<dbReference type="Proteomes" id="UP000578686">
    <property type="component" value="Unassembled WGS sequence"/>
</dbReference>
<protein>
    <submittedName>
        <fullName evidence="2">Helix-turn-helix domain-containing protein</fullName>
    </submittedName>
</protein>
<dbReference type="InterPro" id="IPR001387">
    <property type="entry name" value="Cro/C1-type_HTH"/>
</dbReference>
<evidence type="ECO:0000313" key="3">
    <source>
        <dbReference type="Proteomes" id="UP000578686"/>
    </source>
</evidence>
<organism evidence="2 3">
    <name type="scientific">Streptomyces lonarensis</name>
    <dbReference type="NCBI Taxonomy" id="700599"/>
    <lineage>
        <taxon>Bacteria</taxon>
        <taxon>Bacillati</taxon>
        <taxon>Actinomycetota</taxon>
        <taxon>Actinomycetes</taxon>
        <taxon>Kitasatosporales</taxon>
        <taxon>Streptomycetaceae</taxon>
        <taxon>Streptomyces</taxon>
    </lineage>
</organism>
<evidence type="ECO:0000313" key="2">
    <source>
        <dbReference type="EMBL" id="NJQ04772.1"/>
    </source>
</evidence>
<dbReference type="GO" id="GO:0003677">
    <property type="term" value="F:DNA binding"/>
    <property type="evidence" value="ECO:0007669"/>
    <property type="project" value="InterPro"/>
</dbReference>